<dbReference type="InterPro" id="IPR002762">
    <property type="entry name" value="CbiX-like"/>
</dbReference>
<evidence type="ECO:0008006" key="5">
    <source>
        <dbReference type="Google" id="ProtNLM"/>
    </source>
</evidence>
<proteinExistence type="predicted"/>
<dbReference type="OrthoDB" id="7346027at2"/>
<accession>A0A1X7BSQ3</accession>
<evidence type="ECO:0000256" key="1">
    <source>
        <dbReference type="ARBA" id="ARBA00022723"/>
    </source>
</evidence>
<organism evidence="3 4">
    <name type="scientific">Roseovarius aestuarii</name>
    <dbReference type="NCBI Taxonomy" id="475083"/>
    <lineage>
        <taxon>Bacteria</taxon>
        <taxon>Pseudomonadati</taxon>
        <taxon>Pseudomonadota</taxon>
        <taxon>Alphaproteobacteria</taxon>
        <taxon>Rhodobacterales</taxon>
        <taxon>Roseobacteraceae</taxon>
        <taxon>Roseovarius</taxon>
    </lineage>
</organism>
<protein>
    <recommendedName>
        <fullName evidence="5">Sirohydrochlorin cobaltochelatase</fullName>
    </recommendedName>
</protein>
<dbReference type="Proteomes" id="UP000193224">
    <property type="component" value="Unassembled WGS sequence"/>
</dbReference>
<sequence length="197" mass="20694">MSATLAHPGALERALTDATGAPLIYPLFMTDGWFVRSALPKRLGDAPVHMLSPLGVEPGLPRLVAETLNAALTERGWDPAMSTLLVASHGSGRSEKSKQATEAFVQSLGSLIGFAGIPTGYVEQDPFFAGSAAGCPDQTLCLPFFAAYGGHVKEDITEALHEVDFKGVLLDPIGTFPMIPSFIAASLSKAWQSLAPA</sequence>
<dbReference type="Gene3D" id="3.40.50.1400">
    <property type="match status" value="2"/>
</dbReference>
<keyword evidence="2" id="KW-0456">Lyase</keyword>
<gene>
    <name evidence="3" type="ORF">ROA7745_02500</name>
</gene>
<dbReference type="RefSeq" id="WP_139836388.1">
    <property type="nucleotide sequence ID" value="NZ_FWXB01000009.1"/>
</dbReference>
<evidence type="ECO:0000313" key="3">
    <source>
        <dbReference type="EMBL" id="SMC12671.1"/>
    </source>
</evidence>
<dbReference type="GO" id="GO:0016829">
    <property type="term" value="F:lyase activity"/>
    <property type="evidence" value="ECO:0007669"/>
    <property type="project" value="UniProtKB-KW"/>
</dbReference>
<name>A0A1X7BSQ3_9RHOB</name>
<dbReference type="Pfam" id="PF01903">
    <property type="entry name" value="CbiX"/>
    <property type="match status" value="1"/>
</dbReference>
<dbReference type="EMBL" id="FWXB01000009">
    <property type="protein sequence ID" value="SMC12671.1"/>
    <property type="molecule type" value="Genomic_DNA"/>
</dbReference>
<dbReference type="SUPFAM" id="SSF53800">
    <property type="entry name" value="Chelatase"/>
    <property type="match status" value="2"/>
</dbReference>
<dbReference type="GO" id="GO:0046872">
    <property type="term" value="F:metal ion binding"/>
    <property type="evidence" value="ECO:0007669"/>
    <property type="project" value="UniProtKB-KW"/>
</dbReference>
<evidence type="ECO:0000313" key="4">
    <source>
        <dbReference type="Proteomes" id="UP000193224"/>
    </source>
</evidence>
<dbReference type="CDD" id="cd03416">
    <property type="entry name" value="CbiX_SirB_N"/>
    <property type="match status" value="1"/>
</dbReference>
<keyword evidence="4" id="KW-1185">Reference proteome</keyword>
<dbReference type="AlphaFoldDB" id="A0A1X7BSQ3"/>
<evidence type="ECO:0000256" key="2">
    <source>
        <dbReference type="ARBA" id="ARBA00023239"/>
    </source>
</evidence>
<keyword evidence="1" id="KW-0479">Metal-binding</keyword>
<reference evidence="3 4" key="1">
    <citation type="submission" date="2017-03" db="EMBL/GenBank/DDBJ databases">
        <authorList>
            <person name="Afonso C.L."/>
            <person name="Miller P.J."/>
            <person name="Scott M.A."/>
            <person name="Spackman E."/>
            <person name="Goraichik I."/>
            <person name="Dimitrov K.M."/>
            <person name="Suarez D.L."/>
            <person name="Swayne D.E."/>
        </authorList>
    </citation>
    <scope>NUCLEOTIDE SEQUENCE [LARGE SCALE GENOMIC DNA]</scope>
    <source>
        <strain evidence="3 4">CECT 7745</strain>
    </source>
</reference>